<reference evidence="2 3" key="1">
    <citation type="submission" date="2023-07" db="EMBL/GenBank/DDBJ databases">
        <title>Comparative genomics of wheat-associated soil bacteria to identify genetic determinants of phenazine resistance.</title>
        <authorList>
            <person name="Mouncey N."/>
        </authorList>
    </citation>
    <scope>NUCLEOTIDE SEQUENCE [LARGE SCALE GENOMIC DNA]</scope>
    <source>
        <strain evidence="2 3">V3I3</strain>
    </source>
</reference>
<dbReference type="EMBL" id="JAUSYY010000001">
    <property type="protein sequence ID" value="MDQ0893445.1"/>
    <property type="molecule type" value="Genomic_DNA"/>
</dbReference>
<name>A0ABU0R5U5_9MICO</name>
<organism evidence="2 3">
    <name type="scientific">Agromyces ramosus</name>
    <dbReference type="NCBI Taxonomy" id="33879"/>
    <lineage>
        <taxon>Bacteria</taxon>
        <taxon>Bacillati</taxon>
        <taxon>Actinomycetota</taxon>
        <taxon>Actinomycetes</taxon>
        <taxon>Micrococcales</taxon>
        <taxon>Microbacteriaceae</taxon>
        <taxon>Agromyces</taxon>
    </lineage>
</organism>
<evidence type="ECO:0000256" key="1">
    <source>
        <dbReference type="SAM" id="Phobius"/>
    </source>
</evidence>
<evidence type="ECO:0008006" key="4">
    <source>
        <dbReference type="Google" id="ProtNLM"/>
    </source>
</evidence>
<feature type="transmembrane region" description="Helical" evidence="1">
    <location>
        <begin position="62"/>
        <end position="82"/>
    </location>
</feature>
<sequence>MPRQRGYRSGMTDLNSAGAPVSEATRAQLLNAEVAKYVKRGWTVETNVGGQAVLSKNKRIGWFWNLILVLLTGGLWLIYVVYRALNRKKLTAIIRSTSTDGCAPRAERGSGSARQRAVRTRPLWRHRHTAMVSLNRFS</sequence>
<keyword evidence="1" id="KW-1133">Transmembrane helix</keyword>
<keyword evidence="3" id="KW-1185">Reference proteome</keyword>
<evidence type="ECO:0000313" key="3">
    <source>
        <dbReference type="Proteomes" id="UP001239083"/>
    </source>
</evidence>
<keyword evidence="1" id="KW-0812">Transmembrane</keyword>
<gene>
    <name evidence="2" type="ORF">QFZ26_001000</name>
</gene>
<proteinExistence type="predicted"/>
<evidence type="ECO:0000313" key="2">
    <source>
        <dbReference type="EMBL" id="MDQ0893445.1"/>
    </source>
</evidence>
<comment type="caution">
    <text evidence="2">The sequence shown here is derived from an EMBL/GenBank/DDBJ whole genome shotgun (WGS) entry which is preliminary data.</text>
</comment>
<accession>A0ABU0R5U5</accession>
<dbReference type="Proteomes" id="UP001239083">
    <property type="component" value="Unassembled WGS sequence"/>
</dbReference>
<protein>
    <recommendedName>
        <fullName evidence="4">DUF4177 domain-containing protein</fullName>
    </recommendedName>
</protein>
<keyword evidence="1" id="KW-0472">Membrane</keyword>